<evidence type="ECO:0000313" key="3">
    <source>
        <dbReference type="Ensembl" id="ENSPCEP00000022828.1"/>
    </source>
</evidence>
<dbReference type="InterPro" id="IPR037684">
    <property type="entry name" value="GBP_C"/>
</dbReference>
<reference evidence="3" key="2">
    <citation type="submission" date="2025-09" db="UniProtKB">
        <authorList>
            <consortium name="Ensembl"/>
        </authorList>
    </citation>
    <scope>IDENTIFICATION</scope>
</reference>
<dbReference type="Ensembl" id="ENSPCET00000023589.1">
    <property type="protein sequence ID" value="ENSPCEP00000022828.1"/>
    <property type="gene ID" value="ENSPCEG00000017392.1"/>
</dbReference>
<dbReference type="Gene3D" id="1.20.1000.10">
    <property type="entry name" value="Guanylate-binding protein, C-terminal domain"/>
    <property type="match status" value="1"/>
</dbReference>
<dbReference type="AlphaFoldDB" id="A0A8C8SNQ6"/>
<keyword evidence="4" id="KW-1185">Reference proteome</keyword>
<dbReference type="GO" id="GO:0003924">
    <property type="term" value="F:GTPase activity"/>
    <property type="evidence" value="ECO:0007669"/>
    <property type="project" value="InterPro"/>
</dbReference>
<proteinExistence type="predicted"/>
<keyword evidence="1" id="KW-0175">Coiled coil</keyword>
<feature type="domain" description="Guanylate-binding protein/Atlastin C-terminal" evidence="2">
    <location>
        <begin position="3"/>
        <end position="225"/>
    </location>
</feature>
<dbReference type="Proteomes" id="UP000694393">
    <property type="component" value="Unplaced"/>
</dbReference>
<dbReference type="GO" id="GO:0005525">
    <property type="term" value="F:GTP binding"/>
    <property type="evidence" value="ECO:0007669"/>
    <property type="project" value="InterPro"/>
</dbReference>
<dbReference type="InterPro" id="IPR003191">
    <property type="entry name" value="Guanylate-bd/ATL_C"/>
</dbReference>
<dbReference type="InterPro" id="IPR036543">
    <property type="entry name" value="Guanylate-bd_C_sf"/>
</dbReference>
<organism evidence="3 4">
    <name type="scientific">Pelusios castaneus</name>
    <name type="common">West African mud turtle</name>
    <dbReference type="NCBI Taxonomy" id="367368"/>
    <lineage>
        <taxon>Eukaryota</taxon>
        <taxon>Metazoa</taxon>
        <taxon>Chordata</taxon>
        <taxon>Craniata</taxon>
        <taxon>Vertebrata</taxon>
        <taxon>Euteleostomi</taxon>
        <taxon>Archelosauria</taxon>
        <taxon>Testudinata</taxon>
        <taxon>Testudines</taxon>
        <taxon>Pleurodira</taxon>
        <taxon>Pelomedusidae</taxon>
        <taxon>Pelusios</taxon>
    </lineage>
</organism>
<dbReference type="CDD" id="cd16269">
    <property type="entry name" value="GBP_C"/>
    <property type="match status" value="1"/>
</dbReference>
<evidence type="ECO:0000259" key="2">
    <source>
        <dbReference type="Pfam" id="PF02841"/>
    </source>
</evidence>
<evidence type="ECO:0000313" key="4">
    <source>
        <dbReference type="Proteomes" id="UP000694393"/>
    </source>
</evidence>
<dbReference type="SUPFAM" id="SSF48340">
    <property type="entry name" value="Interferon-induced guanylate-binding protein 1 (GBP1), C-terminal domain"/>
    <property type="match status" value="1"/>
</dbReference>
<accession>A0A8C8SNQ6</accession>
<dbReference type="Pfam" id="PF02841">
    <property type="entry name" value="GBP_C"/>
    <property type="match status" value="1"/>
</dbReference>
<dbReference type="PANTHER" id="PTHR10751">
    <property type="entry name" value="GUANYLATE BINDING PROTEIN"/>
    <property type="match status" value="1"/>
</dbReference>
<name>A0A8C8SNQ6_9SAUR</name>
<reference evidence="3" key="1">
    <citation type="submission" date="2025-08" db="UniProtKB">
        <authorList>
            <consortium name="Ensembl"/>
        </authorList>
    </citation>
    <scope>IDENTIFICATION</scope>
</reference>
<feature type="coiled-coil region" evidence="1">
    <location>
        <begin position="151"/>
        <end position="217"/>
    </location>
</feature>
<protein>
    <recommendedName>
        <fullName evidence="2">Guanylate-binding protein/Atlastin C-terminal domain-containing protein</fullName>
    </recommendedName>
</protein>
<sequence>MGEAVAEYEERLARRAALPTESMSELLELHAQCEREALRVFMARAFKDDDRRFQRRLEEQKKVLCQRNALASSDRCMAALLELSDELDDWISQGVYAVPGGYQRFLDDKQEMVERYRQVPGKGIKADEVLQEFLQSKETVGQSILQTDEALTEKEKEMAAQRVRAEAAEREKQILQQQADEQLQKLKDQERSYEENLRQLEEKLQDERKKLLEEQGKMVDQKLKVPVGHMALWRGLHDGHSLGEVTLVTES</sequence>
<evidence type="ECO:0000256" key="1">
    <source>
        <dbReference type="SAM" id="Coils"/>
    </source>
</evidence>